<dbReference type="EMBL" id="CAXIEN010000039">
    <property type="protein sequence ID" value="CAL1269252.1"/>
    <property type="molecule type" value="Genomic_DNA"/>
</dbReference>
<proteinExistence type="predicted"/>
<accession>A0AAV1ZC31</accession>
<sequence length="89" mass="10365">MPKWRYITPRLNVESHIPIFISTGCRQYPSADFPLNQKRQIKSCRGGTKRDVSLMAFPSSQYYDSGEGHSVQGMRWKVICFTCKRSEQF</sequence>
<organism evidence="1 2">
    <name type="scientific">Larinioides sclopetarius</name>
    <dbReference type="NCBI Taxonomy" id="280406"/>
    <lineage>
        <taxon>Eukaryota</taxon>
        <taxon>Metazoa</taxon>
        <taxon>Ecdysozoa</taxon>
        <taxon>Arthropoda</taxon>
        <taxon>Chelicerata</taxon>
        <taxon>Arachnida</taxon>
        <taxon>Araneae</taxon>
        <taxon>Araneomorphae</taxon>
        <taxon>Entelegynae</taxon>
        <taxon>Araneoidea</taxon>
        <taxon>Araneidae</taxon>
        <taxon>Larinioides</taxon>
    </lineage>
</organism>
<keyword evidence="2" id="KW-1185">Reference proteome</keyword>
<dbReference type="Proteomes" id="UP001497382">
    <property type="component" value="Unassembled WGS sequence"/>
</dbReference>
<evidence type="ECO:0000313" key="2">
    <source>
        <dbReference type="Proteomes" id="UP001497382"/>
    </source>
</evidence>
<protein>
    <submittedName>
        <fullName evidence="1">Uncharacterized protein</fullName>
    </submittedName>
</protein>
<dbReference type="PROSITE" id="PS51257">
    <property type="entry name" value="PROKAR_LIPOPROTEIN"/>
    <property type="match status" value="1"/>
</dbReference>
<reference evidence="1 2" key="1">
    <citation type="submission" date="2024-04" db="EMBL/GenBank/DDBJ databases">
        <authorList>
            <person name="Rising A."/>
            <person name="Reimegard J."/>
            <person name="Sonavane S."/>
            <person name="Akerstrom W."/>
            <person name="Nylinder S."/>
            <person name="Hedman E."/>
            <person name="Kallberg Y."/>
        </authorList>
    </citation>
    <scope>NUCLEOTIDE SEQUENCE [LARGE SCALE GENOMIC DNA]</scope>
</reference>
<gene>
    <name evidence="1" type="ORF">LARSCL_LOCUS4640</name>
</gene>
<evidence type="ECO:0000313" key="1">
    <source>
        <dbReference type="EMBL" id="CAL1269252.1"/>
    </source>
</evidence>
<dbReference type="AlphaFoldDB" id="A0AAV1ZC31"/>
<comment type="caution">
    <text evidence="1">The sequence shown here is derived from an EMBL/GenBank/DDBJ whole genome shotgun (WGS) entry which is preliminary data.</text>
</comment>
<name>A0AAV1ZC31_9ARAC</name>